<evidence type="ECO:0000313" key="6">
    <source>
        <dbReference type="Proteomes" id="UP000008827"/>
    </source>
</evidence>
<feature type="coiled-coil region" evidence="2">
    <location>
        <begin position="342"/>
        <end position="391"/>
    </location>
</feature>
<accession>A0A368UGW7</accession>
<dbReference type="SMR" id="A0A368UGW7"/>
<evidence type="ECO:0000256" key="3">
    <source>
        <dbReference type="SAM" id="MobiDB-lite"/>
    </source>
</evidence>
<dbReference type="EMBL" id="CM000849">
    <property type="protein sequence ID" value="RCW18973.1"/>
    <property type="molecule type" value="Genomic_DNA"/>
</dbReference>
<proteinExistence type="predicted"/>
<dbReference type="PANTHER" id="PTHR23172">
    <property type="entry name" value="AUXILIN/CYCLIN G-ASSOCIATED KINASE-RELATED"/>
    <property type="match status" value="1"/>
</dbReference>
<protein>
    <recommendedName>
        <fullName evidence="7">J domain-containing protein</fullName>
    </recommendedName>
</protein>
<keyword evidence="6" id="KW-1185">Reference proteome</keyword>
<evidence type="ECO:0000313" key="5">
    <source>
        <dbReference type="EnsemblPlants" id="RCW18973"/>
    </source>
</evidence>
<feature type="compositionally biased region" description="Basic and acidic residues" evidence="3">
    <location>
        <begin position="146"/>
        <end position="173"/>
    </location>
</feature>
<dbReference type="GO" id="GO:0072318">
    <property type="term" value="P:clathrin coat disassembly"/>
    <property type="evidence" value="ECO:0000318"/>
    <property type="project" value="GO_Central"/>
</dbReference>
<dbReference type="GO" id="GO:0031982">
    <property type="term" value="C:vesicle"/>
    <property type="evidence" value="ECO:0000318"/>
    <property type="project" value="GO_Central"/>
</dbReference>
<gene>
    <name evidence="4" type="ORF">GLYMA_16G137500</name>
</gene>
<dbReference type="SUPFAM" id="SSF46565">
    <property type="entry name" value="Chaperone J-domain"/>
    <property type="match status" value="1"/>
</dbReference>
<dbReference type="PANTHER" id="PTHR23172:SF87">
    <property type="entry name" value="CHAPERONE DNAJ-DOMAIN SUPERFAMILY PROTEIN"/>
    <property type="match status" value="1"/>
</dbReference>
<dbReference type="GO" id="GO:0072583">
    <property type="term" value="P:clathrin-dependent endocytosis"/>
    <property type="evidence" value="ECO:0000318"/>
    <property type="project" value="GO_Central"/>
</dbReference>
<evidence type="ECO:0000256" key="2">
    <source>
        <dbReference type="SAM" id="Coils"/>
    </source>
</evidence>
<dbReference type="Gene3D" id="1.10.287.110">
    <property type="entry name" value="DnaJ domain"/>
    <property type="match status" value="1"/>
</dbReference>
<reference evidence="4 5" key="1">
    <citation type="journal article" date="2010" name="Nature">
        <title>Genome sequence of the palaeopolyploid soybean.</title>
        <authorList>
            <person name="Schmutz J."/>
            <person name="Cannon S.B."/>
            <person name="Schlueter J."/>
            <person name="Ma J."/>
            <person name="Mitros T."/>
            <person name="Nelson W."/>
            <person name="Hyten D.L."/>
            <person name="Song Q."/>
            <person name="Thelen J.J."/>
            <person name="Cheng J."/>
            <person name="Xu D."/>
            <person name="Hellsten U."/>
            <person name="May G.D."/>
            <person name="Yu Y."/>
            <person name="Sakurai T."/>
            <person name="Umezawa T."/>
            <person name="Bhattacharyya M.K."/>
            <person name="Sandhu D."/>
            <person name="Valliyodan B."/>
            <person name="Lindquist E."/>
            <person name="Peto M."/>
            <person name="Grant D."/>
            <person name="Shu S."/>
            <person name="Goodstein D."/>
            <person name="Barry K."/>
            <person name="Futrell-Griggs M."/>
            <person name="Abernathy B."/>
            <person name="Du J."/>
            <person name="Tian Z."/>
            <person name="Zhu L."/>
            <person name="Gill N."/>
            <person name="Joshi T."/>
            <person name="Libault M."/>
            <person name="Sethuraman A."/>
            <person name="Zhang X.-C."/>
            <person name="Shinozaki K."/>
            <person name="Nguyen H.T."/>
            <person name="Wing R.A."/>
            <person name="Cregan P."/>
            <person name="Specht J."/>
            <person name="Grimwood J."/>
            <person name="Rokhsar D."/>
            <person name="Stacey G."/>
            <person name="Shoemaker R.C."/>
            <person name="Jackson S.A."/>
        </authorList>
    </citation>
    <scope>NUCLEOTIDE SEQUENCE</scope>
    <source>
        <strain evidence="5">cv. Williams 82</strain>
        <tissue evidence="4">Callus</tissue>
    </source>
</reference>
<dbReference type="Gramene" id="RCW18973">
    <property type="protein sequence ID" value="RCW18973"/>
    <property type="gene ID" value="GLYMA_16G137500"/>
</dbReference>
<evidence type="ECO:0008006" key="7">
    <source>
        <dbReference type="Google" id="ProtNLM"/>
    </source>
</evidence>
<dbReference type="ExpressionAtlas" id="A0A368UGW7">
    <property type="expression patterns" value="baseline and differential"/>
</dbReference>
<keyword evidence="1 2" id="KW-0175">Coiled coil</keyword>
<dbReference type="STRING" id="3847.A0A368UGW7"/>
<organism evidence="4">
    <name type="scientific">Glycine max</name>
    <name type="common">Soybean</name>
    <name type="synonym">Glycine hispida</name>
    <dbReference type="NCBI Taxonomy" id="3847"/>
    <lineage>
        <taxon>Eukaryota</taxon>
        <taxon>Viridiplantae</taxon>
        <taxon>Streptophyta</taxon>
        <taxon>Embryophyta</taxon>
        <taxon>Tracheophyta</taxon>
        <taxon>Spermatophyta</taxon>
        <taxon>Magnoliopsida</taxon>
        <taxon>eudicotyledons</taxon>
        <taxon>Gunneridae</taxon>
        <taxon>Pentapetalae</taxon>
        <taxon>rosids</taxon>
        <taxon>fabids</taxon>
        <taxon>Fabales</taxon>
        <taxon>Fabaceae</taxon>
        <taxon>Papilionoideae</taxon>
        <taxon>50 kb inversion clade</taxon>
        <taxon>NPAAA clade</taxon>
        <taxon>indigoferoid/millettioid clade</taxon>
        <taxon>Phaseoleae</taxon>
        <taxon>Glycine</taxon>
        <taxon>Glycine subgen. Soja</taxon>
    </lineage>
</organism>
<feature type="compositionally biased region" description="Basic and acidic residues" evidence="3">
    <location>
        <begin position="62"/>
        <end position="72"/>
    </location>
</feature>
<evidence type="ECO:0000313" key="4">
    <source>
        <dbReference type="EMBL" id="RCW18973.1"/>
    </source>
</evidence>
<dbReference type="FunFam" id="1.10.287.110:FF:000009">
    <property type="entry name" value="Auxilin-related protein 1"/>
    <property type="match status" value="1"/>
</dbReference>
<dbReference type="AlphaFoldDB" id="A0A368UGW7"/>
<feature type="region of interest" description="Disordered" evidence="3">
    <location>
        <begin position="111"/>
        <end position="175"/>
    </location>
</feature>
<reference evidence="5" key="3">
    <citation type="submission" date="2019-01" db="UniProtKB">
        <authorList>
            <consortium name="EnsemblPlants"/>
        </authorList>
    </citation>
    <scope>IDENTIFICATION</scope>
    <source>
        <strain evidence="5">Williams 82</strain>
    </source>
</reference>
<feature type="region of interest" description="Disordered" evidence="3">
    <location>
        <begin position="57"/>
        <end position="76"/>
    </location>
</feature>
<dbReference type="GO" id="GO:0030276">
    <property type="term" value="F:clathrin binding"/>
    <property type="evidence" value="ECO:0000318"/>
    <property type="project" value="GO_Central"/>
</dbReference>
<dbReference type="InterPro" id="IPR036869">
    <property type="entry name" value="J_dom_sf"/>
</dbReference>
<dbReference type="InParanoid" id="A0A368UGW7"/>
<dbReference type="Proteomes" id="UP000008827">
    <property type="component" value="Chromosome 16"/>
</dbReference>
<sequence>MVNKHQRVHGGYFFATHSTTIFRLQIEDNLDEELSKSEWNRTEITCTEKTKTAPQMKFDAQSGERKIGERGNTKQHLNVAINPEESRDQMSSSQGDYRRNTIADEPAAVQEVGNIQKPSQRAHVSHSTKSKEKNLNETSASRKMLRGSEEKESWKKMEEEMERERERQKDKMAVDSAMLEAEREKEKEKDRMAVDKATLEARDRTYVDARERAERAAFEREPTEARQRALAEARERLEKACTKARDKTYADKAAAEARLKAEQTAVERATTEARECAMDKVKVDRAAFESRDRLVRSVTDKFSVSFRYGRRQGSSSSYCPLLEASSFTERLEREGESAQRCRARLERYCRTAERAAKALEEKNMRDLVAQKEQAERNCDTLQRLAETLDTEVRRWSSGKEGNLRALLSTLLYILGPDSGWQPIPLTDVITSAAVKKTYRKATLCVHPDKLQQRGASIQHKYICEKVFDLLKEAWNKFNSEER</sequence>
<dbReference type="EnsemblPlants" id="RCW18973">
    <property type="protein sequence ID" value="RCW18973"/>
    <property type="gene ID" value="GLYMA_16G137500"/>
</dbReference>
<dbReference type="GO" id="GO:0005737">
    <property type="term" value="C:cytoplasm"/>
    <property type="evidence" value="ECO:0000318"/>
    <property type="project" value="GO_Central"/>
</dbReference>
<evidence type="ECO:0000256" key="1">
    <source>
        <dbReference type="ARBA" id="ARBA00023054"/>
    </source>
</evidence>
<reference evidence="4" key="2">
    <citation type="submission" date="2018-07" db="EMBL/GenBank/DDBJ databases">
        <title>WGS assembly of Glycine max.</title>
        <authorList>
            <person name="Schmutz J."/>
            <person name="Cannon S."/>
            <person name="Schlueter J."/>
            <person name="Ma J."/>
            <person name="Mitros T."/>
            <person name="Nelson W."/>
            <person name="Hyten D."/>
            <person name="Song Q."/>
            <person name="Thelen J."/>
            <person name="Cheng J."/>
            <person name="Xu D."/>
            <person name="Hellsten U."/>
            <person name="May G."/>
            <person name="Yu Y."/>
            <person name="Sakurai T."/>
            <person name="Umezawa T."/>
            <person name="Bhattacharyya M."/>
            <person name="Sandhu D."/>
            <person name="Valliyodan B."/>
            <person name="Lindquist E."/>
            <person name="Peto M."/>
            <person name="Grant D."/>
            <person name="Shu S."/>
            <person name="Goodstein D."/>
            <person name="Barry K."/>
            <person name="Futrell-Griggs M."/>
            <person name="Abernathy B."/>
            <person name="Du J."/>
            <person name="Tian Z."/>
            <person name="Zhu L."/>
            <person name="Gill N."/>
            <person name="Joshi T."/>
            <person name="Libault M."/>
            <person name="Sethuraman A."/>
            <person name="Zhang X."/>
            <person name="Shinozaki K."/>
            <person name="Nguyen H."/>
            <person name="Wing R."/>
            <person name="Cregan P."/>
            <person name="Specht J."/>
            <person name="Grimwood J."/>
            <person name="Rokhsar D."/>
            <person name="Stacey G."/>
            <person name="Shoemaker R."/>
            <person name="Jackson S."/>
        </authorList>
    </citation>
    <scope>NUCLEOTIDE SEQUENCE</scope>
    <source>
        <tissue evidence="4">Callus</tissue>
    </source>
</reference>
<feature type="coiled-coil region" evidence="2">
    <location>
        <begin position="227"/>
        <end position="272"/>
    </location>
</feature>
<name>A0A368UGW7_SOYBN</name>